<dbReference type="SUPFAM" id="SSF46785">
    <property type="entry name" value="Winged helix' DNA-binding domain"/>
    <property type="match status" value="1"/>
</dbReference>
<reference evidence="5 6" key="1">
    <citation type="submission" date="2009-02" db="EMBL/GenBank/DDBJ databases">
        <title>The Genome Sequence of Oxalobacter formigenes OXCC13.</title>
        <authorList>
            <consortium name="The Broad Institute Genome Sequencing Platform"/>
            <person name="Ward D."/>
            <person name="Young S.K."/>
            <person name="Kodira C.D."/>
            <person name="Zeng Q."/>
            <person name="Koehrsen M."/>
            <person name="Alvarado L."/>
            <person name="Berlin A."/>
            <person name="Borenstein D."/>
            <person name="Chen Z."/>
            <person name="Engels R."/>
            <person name="Freedman E."/>
            <person name="Gellesch M."/>
            <person name="Goldberg J."/>
            <person name="Griggs A."/>
            <person name="Gujja S."/>
            <person name="Heiman D."/>
            <person name="Hepburn T."/>
            <person name="Howarth C."/>
            <person name="Jen D."/>
            <person name="Larson L."/>
            <person name="Lewis B."/>
            <person name="Mehta T."/>
            <person name="Park D."/>
            <person name="Pearson M."/>
            <person name="Roberts A."/>
            <person name="Saif S."/>
            <person name="Shea T."/>
            <person name="Shenoy N."/>
            <person name="Sisk P."/>
            <person name="Stolte C."/>
            <person name="Sykes S."/>
            <person name="Walk T."/>
            <person name="White J."/>
            <person name="Yandava C."/>
            <person name="Allison M.J."/>
            <person name="Lander E."/>
            <person name="Nusbaum C."/>
            <person name="Galagan J."/>
            <person name="Birren B."/>
        </authorList>
    </citation>
    <scope>NUCLEOTIDE SEQUENCE [LARGE SCALE GENOMIC DNA]</scope>
    <source>
        <strain evidence="5 6">OXCC13</strain>
    </source>
</reference>
<dbReference type="InterPro" id="IPR036390">
    <property type="entry name" value="WH_DNA-bd_sf"/>
</dbReference>
<evidence type="ECO:0000256" key="3">
    <source>
        <dbReference type="ARBA" id="ARBA00023163"/>
    </source>
</evidence>
<dbReference type="GO" id="GO:0003700">
    <property type="term" value="F:DNA-binding transcription factor activity"/>
    <property type="evidence" value="ECO:0007669"/>
    <property type="project" value="InterPro"/>
</dbReference>
<dbReference type="AlphaFoldDB" id="C3X9T3"/>
<gene>
    <name evidence="5" type="ORF">OFBG_00987</name>
</gene>
<dbReference type="SMART" id="SM00347">
    <property type="entry name" value="HTH_MARR"/>
    <property type="match status" value="1"/>
</dbReference>
<dbReference type="OrthoDB" id="6002259at2"/>
<evidence type="ECO:0000259" key="4">
    <source>
        <dbReference type="PROSITE" id="PS50995"/>
    </source>
</evidence>
<feature type="domain" description="HTH marR-type" evidence="4">
    <location>
        <begin position="8"/>
        <end position="141"/>
    </location>
</feature>
<accession>C3X9T3</accession>
<evidence type="ECO:0000256" key="2">
    <source>
        <dbReference type="ARBA" id="ARBA00023125"/>
    </source>
</evidence>
<sequence length="146" mass="16448">MKEKDQLLMTLTGTLSRVARAYKTAADKVAAQYGLSQATAWPAVVISRMGDRVRPGEVAEAMGLDPSSVVRVIDQLISAKLLSREEDANDRRARLLTLTENGRERVRQIGEAMTPFRRELFRDIEQQELETCLKVLEKLGQSIKLY</sequence>
<dbReference type="InterPro" id="IPR039422">
    <property type="entry name" value="MarR/SlyA-like"/>
</dbReference>
<dbReference type="RefSeq" id="WP_005880774.1">
    <property type="nucleotide sequence ID" value="NZ_CP019430.1"/>
</dbReference>
<dbReference type="Gene3D" id="1.10.10.10">
    <property type="entry name" value="Winged helix-like DNA-binding domain superfamily/Winged helix DNA-binding domain"/>
    <property type="match status" value="1"/>
</dbReference>
<organism evidence="5 6">
    <name type="scientific">Oxalobacter formigenes OXCC13</name>
    <dbReference type="NCBI Taxonomy" id="556269"/>
    <lineage>
        <taxon>Bacteria</taxon>
        <taxon>Pseudomonadati</taxon>
        <taxon>Pseudomonadota</taxon>
        <taxon>Betaproteobacteria</taxon>
        <taxon>Burkholderiales</taxon>
        <taxon>Oxalobacteraceae</taxon>
        <taxon>Oxalobacter</taxon>
    </lineage>
</organism>
<dbReference type="InterPro" id="IPR000835">
    <property type="entry name" value="HTH_MarR-typ"/>
</dbReference>
<name>C3X9T3_OXAFO</name>
<dbReference type="GeneID" id="77135046"/>
<evidence type="ECO:0000313" key="5">
    <source>
        <dbReference type="EMBL" id="EEO29959.1"/>
    </source>
</evidence>
<dbReference type="Proteomes" id="UP000005089">
    <property type="component" value="Unassembled WGS sequence"/>
</dbReference>
<dbReference type="GO" id="GO:0003677">
    <property type="term" value="F:DNA binding"/>
    <property type="evidence" value="ECO:0007669"/>
    <property type="project" value="UniProtKB-KW"/>
</dbReference>
<evidence type="ECO:0000256" key="1">
    <source>
        <dbReference type="ARBA" id="ARBA00023015"/>
    </source>
</evidence>
<keyword evidence="3" id="KW-0804">Transcription</keyword>
<dbReference type="PANTHER" id="PTHR33164">
    <property type="entry name" value="TRANSCRIPTIONAL REGULATOR, MARR FAMILY"/>
    <property type="match status" value="1"/>
</dbReference>
<keyword evidence="2" id="KW-0238">DNA-binding</keyword>
<protein>
    <submittedName>
        <fullName evidence="5">Transcriptional regulator, MarR family</fullName>
    </submittedName>
</protein>
<keyword evidence="6" id="KW-1185">Reference proteome</keyword>
<dbReference type="PANTHER" id="PTHR33164:SF64">
    <property type="entry name" value="TRANSCRIPTIONAL REGULATOR SLYA"/>
    <property type="match status" value="1"/>
</dbReference>
<dbReference type="eggNOG" id="COG1846">
    <property type="taxonomic scope" value="Bacteria"/>
</dbReference>
<dbReference type="PRINTS" id="PR00598">
    <property type="entry name" value="HTHMARR"/>
</dbReference>
<keyword evidence="1" id="KW-0805">Transcription regulation</keyword>
<dbReference type="EMBL" id="GG658170">
    <property type="protein sequence ID" value="EEO29959.1"/>
    <property type="molecule type" value="Genomic_DNA"/>
</dbReference>
<dbReference type="Pfam" id="PF12802">
    <property type="entry name" value="MarR_2"/>
    <property type="match status" value="1"/>
</dbReference>
<dbReference type="InterPro" id="IPR036388">
    <property type="entry name" value="WH-like_DNA-bd_sf"/>
</dbReference>
<dbReference type="STRING" id="847.BRW83_1159"/>
<dbReference type="GO" id="GO:0006950">
    <property type="term" value="P:response to stress"/>
    <property type="evidence" value="ECO:0007669"/>
    <property type="project" value="TreeGrafter"/>
</dbReference>
<evidence type="ECO:0000313" key="6">
    <source>
        <dbReference type="Proteomes" id="UP000005089"/>
    </source>
</evidence>
<dbReference type="HOGENOM" id="CLU_083287_18_2_4"/>
<dbReference type="PROSITE" id="PS50995">
    <property type="entry name" value="HTH_MARR_2"/>
    <property type="match status" value="1"/>
</dbReference>
<proteinExistence type="predicted"/>